<name>A0A2P2LKC3_RHIMU</name>
<reference evidence="1" key="1">
    <citation type="submission" date="2018-02" db="EMBL/GenBank/DDBJ databases">
        <title>Rhizophora mucronata_Transcriptome.</title>
        <authorList>
            <person name="Meera S.P."/>
            <person name="Sreeshan A."/>
            <person name="Augustine A."/>
        </authorList>
    </citation>
    <scope>NUCLEOTIDE SEQUENCE</scope>
    <source>
        <tissue evidence="1">Leaf</tissue>
    </source>
</reference>
<evidence type="ECO:0000313" key="1">
    <source>
        <dbReference type="EMBL" id="MBX18422.1"/>
    </source>
</evidence>
<accession>A0A2P2LKC3</accession>
<protein>
    <submittedName>
        <fullName evidence="1">Uncharacterized protein</fullName>
    </submittedName>
</protein>
<proteinExistence type="predicted"/>
<dbReference type="EMBL" id="GGEC01037938">
    <property type="protein sequence ID" value="MBX18422.1"/>
    <property type="molecule type" value="Transcribed_RNA"/>
</dbReference>
<dbReference type="AlphaFoldDB" id="A0A2P2LKC3"/>
<organism evidence="1">
    <name type="scientific">Rhizophora mucronata</name>
    <name type="common">Asiatic mangrove</name>
    <dbReference type="NCBI Taxonomy" id="61149"/>
    <lineage>
        <taxon>Eukaryota</taxon>
        <taxon>Viridiplantae</taxon>
        <taxon>Streptophyta</taxon>
        <taxon>Embryophyta</taxon>
        <taxon>Tracheophyta</taxon>
        <taxon>Spermatophyta</taxon>
        <taxon>Magnoliopsida</taxon>
        <taxon>eudicotyledons</taxon>
        <taxon>Gunneridae</taxon>
        <taxon>Pentapetalae</taxon>
        <taxon>rosids</taxon>
        <taxon>fabids</taxon>
        <taxon>Malpighiales</taxon>
        <taxon>Rhizophoraceae</taxon>
        <taxon>Rhizophora</taxon>
    </lineage>
</organism>
<sequence length="17" mass="2133">MLLFFFVFPSNCNQRIR</sequence>